<dbReference type="Gene3D" id="1.10.287.470">
    <property type="entry name" value="Helix hairpin bin"/>
    <property type="match status" value="1"/>
</dbReference>
<organism evidence="8 9">
    <name type="scientific">Candidatus Thiodictyon syntrophicum</name>
    <dbReference type="NCBI Taxonomy" id="1166950"/>
    <lineage>
        <taxon>Bacteria</taxon>
        <taxon>Pseudomonadati</taxon>
        <taxon>Pseudomonadota</taxon>
        <taxon>Gammaproteobacteria</taxon>
        <taxon>Chromatiales</taxon>
        <taxon>Chromatiaceae</taxon>
        <taxon>Thiodictyon</taxon>
    </lineage>
</organism>
<dbReference type="InterPro" id="IPR058627">
    <property type="entry name" value="MdtA-like_C"/>
</dbReference>
<dbReference type="RefSeq" id="WP_100920984.1">
    <property type="nucleotide sequence ID" value="NZ_CP020370.1"/>
</dbReference>
<feature type="domain" description="Multidrug resistance protein MdtA-like alpha-helical hairpin" evidence="4">
    <location>
        <begin position="97"/>
        <end position="166"/>
    </location>
</feature>
<evidence type="ECO:0000256" key="1">
    <source>
        <dbReference type="ARBA" id="ARBA00004519"/>
    </source>
</evidence>
<feature type="domain" description="Multidrug resistance protein MdtA-like barrel-sandwich hybrid" evidence="5">
    <location>
        <begin position="57"/>
        <end position="193"/>
    </location>
</feature>
<evidence type="ECO:0000259" key="4">
    <source>
        <dbReference type="Pfam" id="PF25876"/>
    </source>
</evidence>
<name>A0A2K8UCM9_9GAMM</name>
<dbReference type="Pfam" id="PF25876">
    <property type="entry name" value="HH_MFP_RND"/>
    <property type="match status" value="1"/>
</dbReference>
<comment type="subcellular location">
    <subcellularLocation>
        <location evidence="1">Cell inner membrane</location>
        <topology evidence="1">Lipid-anchor</topology>
    </subcellularLocation>
</comment>
<dbReference type="EMBL" id="CP020370">
    <property type="protein sequence ID" value="AUB83295.1"/>
    <property type="molecule type" value="Genomic_DNA"/>
</dbReference>
<protein>
    <submittedName>
        <fullName evidence="8">Efflux transporter periplasmic adaptor subunit</fullName>
    </submittedName>
</protein>
<gene>
    <name evidence="8" type="ORF">THSYN_21675</name>
</gene>
<dbReference type="PANTHER" id="PTHR30158">
    <property type="entry name" value="ACRA/E-RELATED COMPONENT OF DRUG EFFLUX TRANSPORTER"/>
    <property type="match status" value="1"/>
</dbReference>
<dbReference type="OrthoDB" id="9800613at2"/>
<evidence type="ECO:0000259" key="5">
    <source>
        <dbReference type="Pfam" id="PF25917"/>
    </source>
</evidence>
<dbReference type="Pfam" id="PF25917">
    <property type="entry name" value="BSH_RND"/>
    <property type="match status" value="1"/>
</dbReference>
<comment type="similarity">
    <text evidence="2">Belongs to the membrane fusion protein (MFP) (TC 8.A.1) family.</text>
</comment>
<dbReference type="GO" id="GO:0022857">
    <property type="term" value="F:transmembrane transporter activity"/>
    <property type="evidence" value="ECO:0007669"/>
    <property type="project" value="InterPro"/>
</dbReference>
<dbReference type="InterPro" id="IPR058625">
    <property type="entry name" value="MdtA-like_BSH"/>
</dbReference>
<dbReference type="AlphaFoldDB" id="A0A2K8UCM9"/>
<keyword evidence="9" id="KW-1185">Reference proteome</keyword>
<proteinExistence type="inferred from homology"/>
<accession>A0A2K8UCM9</accession>
<dbReference type="Proteomes" id="UP000232638">
    <property type="component" value="Chromosome"/>
</dbReference>
<evidence type="ECO:0000256" key="3">
    <source>
        <dbReference type="SAM" id="MobiDB-lite"/>
    </source>
</evidence>
<dbReference type="NCBIfam" id="TIGR01730">
    <property type="entry name" value="RND_mfp"/>
    <property type="match status" value="1"/>
</dbReference>
<evidence type="ECO:0000313" key="9">
    <source>
        <dbReference type="Proteomes" id="UP000232638"/>
    </source>
</evidence>
<dbReference type="SUPFAM" id="SSF111369">
    <property type="entry name" value="HlyD-like secretion proteins"/>
    <property type="match status" value="1"/>
</dbReference>
<dbReference type="PROSITE" id="PS51257">
    <property type="entry name" value="PROKAR_LIPOPROTEIN"/>
    <property type="match status" value="1"/>
</dbReference>
<evidence type="ECO:0000259" key="7">
    <source>
        <dbReference type="Pfam" id="PF25967"/>
    </source>
</evidence>
<dbReference type="GO" id="GO:0046677">
    <property type="term" value="P:response to antibiotic"/>
    <property type="evidence" value="ECO:0007669"/>
    <property type="project" value="TreeGrafter"/>
</dbReference>
<dbReference type="GO" id="GO:0005886">
    <property type="term" value="C:plasma membrane"/>
    <property type="evidence" value="ECO:0007669"/>
    <property type="project" value="UniProtKB-SubCell"/>
</dbReference>
<sequence>MRWLLIALTVSAFLAGCDKPAAKPQERPPAQVTVQTIVPRDIPVSFTYVGQTESTHQVQIRARVDGFLEQRVYTEGSLVKAGDVMFRQDPKPFQASLDAAKGALGEQQARLQVANDNLARVKPLTALKALSQKDLDDATGSQQSAAAAVYAAKANVQQAQLNLGYTTITAPVTGLSSYAQVQDGAYVSGANSLLTYVAQIDSLWVNFSVSENDMLKFRTQKDAGILSVPDQKDFVVQVILSDGSVFPHEGRITFTNADYNVKTGTFLLRATVPNPDYTLRPGQFVQVRLSGAVRRNAILIPQEAVLQGAKGHFVMLVGKDDTVAPRPVEVGPWQGNDWFITGGLAAGDVVVTDGVSRLAPGARVKIVATAPAAAAPARTDTKPAAPRPPPGVLHGPTAPAQSTAPADDAKK</sequence>
<feature type="domain" description="Multidrug resistance protein MdtA-like C-terminal permuted SH3" evidence="7">
    <location>
        <begin position="296"/>
        <end position="356"/>
    </location>
</feature>
<dbReference type="InterPro" id="IPR058624">
    <property type="entry name" value="MdtA-like_HH"/>
</dbReference>
<feature type="region of interest" description="Disordered" evidence="3">
    <location>
        <begin position="371"/>
        <end position="411"/>
    </location>
</feature>
<dbReference type="Pfam" id="PF25944">
    <property type="entry name" value="Beta-barrel_RND"/>
    <property type="match status" value="1"/>
</dbReference>
<dbReference type="InterPro" id="IPR006143">
    <property type="entry name" value="RND_pump_MFP"/>
</dbReference>
<dbReference type="Pfam" id="PF25967">
    <property type="entry name" value="RND-MFP_C"/>
    <property type="match status" value="1"/>
</dbReference>
<dbReference type="FunFam" id="2.40.420.20:FF:000001">
    <property type="entry name" value="Efflux RND transporter periplasmic adaptor subunit"/>
    <property type="match status" value="1"/>
</dbReference>
<feature type="domain" description="Multidrug resistance protein MdtA-like beta-barrel" evidence="6">
    <location>
        <begin position="204"/>
        <end position="290"/>
    </location>
</feature>
<evidence type="ECO:0000313" key="8">
    <source>
        <dbReference type="EMBL" id="AUB83295.1"/>
    </source>
</evidence>
<feature type="compositionally biased region" description="Low complexity" evidence="3">
    <location>
        <begin position="371"/>
        <end position="384"/>
    </location>
</feature>
<dbReference type="Gene3D" id="2.40.50.100">
    <property type="match status" value="1"/>
</dbReference>
<dbReference type="Gene3D" id="2.40.30.170">
    <property type="match status" value="1"/>
</dbReference>
<dbReference type="Gene3D" id="2.40.420.20">
    <property type="match status" value="1"/>
</dbReference>
<evidence type="ECO:0000256" key="2">
    <source>
        <dbReference type="ARBA" id="ARBA00009477"/>
    </source>
</evidence>
<dbReference type="InterPro" id="IPR058626">
    <property type="entry name" value="MdtA-like_b-barrel"/>
</dbReference>
<reference evidence="8 9" key="1">
    <citation type="submission" date="2017-03" db="EMBL/GenBank/DDBJ databases">
        <title>Complete genome sequence of Candidatus 'Thiodictyon syntrophicum' sp. nov. strain Cad16T, a photolithoautotroph purple sulfur bacterium isolated from an alpine meromictic lake.</title>
        <authorList>
            <person name="Luedin S.M."/>
            <person name="Pothier J.F."/>
            <person name="Danza F."/>
            <person name="Storelli N."/>
            <person name="Wittwer M."/>
            <person name="Tonolla M."/>
        </authorList>
    </citation>
    <scope>NUCLEOTIDE SEQUENCE [LARGE SCALE GENOMIC DNA]</scope>
    <source>
        <strain evidence="8 9">Cad16T</strain>
    </source>
</reference>
<evidence type="ECO:0000259" key="6">
    <source>
        <dbReference type="Pfam" id="PF25944"/>
    </source>
</evidence>
<dbReference type="KEGG" id="tsy:THSYN_21675"/>